<dbReference type="GO" id="GO:0016787">
    <property type="term" value="F:hydrolase activity"/>
    <property type="evidence" value="ECO:0007669"/>
    <property type="project" value="UniProtKB-KW"/>
</dbReference>
<feature type="domain" description="Cell wall hydrolase SleB" evidence="1">
    <location>
        <begin position="18"/>
        <end position="125"/>
    </location>
</feature>
<gene>
    <name evidence="2" type="ORF">UFOVP1113_32</name>
    <name evidence="4" type="ORF">UFOVP1563_22</name>
    <name evidence="3" type="ORF">UFOVP1627_4</name>
</gene>
<reference evidence="3" key="1">
    <citation type="submission" date="2020-05" db="EMBL/GenBank/DDBJ databases">
        <authorList>
            <person name="Chiriac C."/>
            <person name="Salcher M."/>
            <person name="Ghai R."/>
            <person name="Kavagutti S V."/>
        </authorList>
    </citation>
    <scope>NUCLEOTIDE SEQUENCE</scope>
</reference>
<proteinExistence type="predicted"/>
<name>A0A6J5SYJ9_9CAUD</name>
<dbReference type="InterPro" id="IPR042047">
    <property type="entry name" value="SleB_dom1"/>
</dbReference>
<organism evidence="3">
    <name type="scientific">uncultured Caudovirales phage</name>
    <dbReference type="NCBI Taxonomy" id="2100421"/>
    <lineage>
        <taxon>Viruses</taxon>
        <taxon>Duplodnaviria</taxon>
        <taxon>Heunggongvirae</taxon>
        <taxon>Uroviricota</taxon>
        <taxon>Caudoviricetes</taxon>
        <taxon>Peduoviridae</taxon>
        <taxon>Maltschvirus</taxon>
        <taxon>Maltschvirus maltsch</taxon>
    </lineage>
</organism>
<dbReference type="InterPro" id="IPR011105">
    <property type="entry name" value="Cell_wall_hydrolase_SleB"/>
</dbReference>
<dbReference type="EMBL" id="LR797072">
    <property type="protein sequence ID" value="CAB4184750.1"/>
    <property type="molecule type" value="Genomic_DNA"/>
</dbReference>
<dbReference type="Pfam" id="PF07486">
    <property type="entry name" value="Hydrolase_2"/>
    <property type="match status" value="1"/>
</dbReference>
<dbReference type="EMBL" id="LR798404">
    <property type="protein sequence ID" value="CAB5229654.1"/>
    <property type="molecule type" value="Genomic_DNA"/>
</dbReference>
<accession>A0A6J5SYJ9</accession>
<evidence type="ECO:0000313" key="3">
    <source>
        <dbReference type="EMBL" id="CAB4219744.1"/>
    </source>
</evidence>
<dbReference type="EMBL" id="LR797484">
    <property type="protein sequence ID" value="CAB4219744.1"/>
    <property type="molecule type" value="Genomic_DNA"/>
</dbReference>
<protein>
    <submittedName>
        <fullName evidence="3">Cell wall hydrolase, SleB</fullName>
    </submittedName>
</protein>
<evidence type="ECO:0000259" key="1">
    <source>
        <dbReference type="Pfam" id="PF07486"/>
    </source>
</evidence>
<dbReference type="Gene3D" id="1.10.10.2520">
    <property type="entry name" value="Cell wall hydrolase SleB, domain 1"/>
    <property type="match status" value="1"/>
</dbReference>
<keyword evidence="3" id="KW-0378">Hydrolase</keyword>
<evidence type="ECO:0000313" key="4">
    <source>
        <dbReference type="EMBL" id="CAB5229654.1"/>
    </source>
</evidence>
<sequence>MEGIVLWLSLALFYEARGEPVQCQIDVSRVILERSRLSGASVQDVILSPNQFPWVKDVFQGQVLRPESRPNRQSAAWLQVEQSAIRSLYIDDTIKATHFHSKSISKPVSWSKLAVTHECGNHIFYK</sequence>
<evidence type="ECO:0000313" key="2">
    <source>
        <dbReference type="EMBL" id="CAB4184750.1"/>
    </source>
</evidence>